<evidence type="ECO:0000313" key="2">
    <source>
        <dbReference type="Proteomes" id="UP001595956"/>
    </source>
</evidence>
<protein>
    <recommendedName>
        <fullName evidence="3">DUF222 domain-containing protein</fullName>
    </recommendedName>
</protein>
<evidence type="ECO:0008006" key="3">
    <source>
        <dbReference type="Google" id="ProtNLM"/>
    </source>
</evidence>
<comment type="caution">
    <text evidence="1">The sequence shown here is derived from an EMBL/GenBank/DDBJ whole genome shotgun (WGS) entry which is preliminary data.</text>
</comment>
<name>A0ABW0N038_9ACTN</name>
<dbReference type="RefSeq" id="WP_345178657.1">
    <property type="nucleotide sequence ID" value="NZ_BAABFQ010000007.1"/>
</dbReference>
<keyword evidence="2" id="KW-1185">Reference proteome</keyword>
<evidence type="ECO:0000313" key="1">
    <source>
        <dbReference type="EMBL" id="MFC5493921.1"/>
    </source>
</evidence>
<reference evidence="2" key="1">
    <citation type="journal article" date="2019" name="Int. J. Syst. Evol. Microbiol.">
        <title>The Global Catalogue of Microorganisms (GCM) 10K type strain sequencing project: providing services to taxonomists for standard genome sequencing and annotation.</title>
        <authorList>
            <consortium name="The Broad Institute Genomics Platform"/>
            <consortium name="The Broad Institute Genome Sequencing Center for Infectious Disease"/>
            <person name="Wu L."/>
            <person name="Ma J."/>
        </authorList>
    </citation>
    <scope>NUCLEOTIDE SEQUENCE [LARGE SCALE GENOMIC DNA]</scope>
    <source>
        <strain evidence="2">KACC 13778</strain>
    </source>
</reference>
<dbReference type="EMBL" id="JBHSMD010000004">
    <property type="protein sequence ID" value="MFC5493921.1"/>
    <property type="molecule type" value="Genomic_DNA"/>
</dbReference>
<dbReference type="Proteomes" id="UP001595956">
    <property type="component" value="Unassembled WGS sequence"/>
</dbReference>
<gene>
    <name evidence="1" type="ORF">ACFPKY_12470</name>
</gene>
<accession>A0ABW0N038</accession>
<proteinExistence type="predicted"/>
<organism evidence="1 2">
    <name type="scientific">Nocardioides caricicola</name>
    <dbReference type="NCBI Taxonomy" id="634770"/>
    <lineage>
        <taxon>Bacteria</taxon>
        <taxon>Bacillati</taxon>
        <taxon>Actinomycetota</taxon>
        <taxon>Actinomycetes</taxon>
        <taxon>Propionibacteriales</taxon>
        <taxon>Nocardioidaceae</taxon>
        <taxon>Nocardioides</taxon>
    </lineage>
</organism>
<sequence length="77" mass="8143">MSVAVDEAGLHILGRSPAVDRFRALLLEEAAKLAALGDPAPLEERLVRALGVLADRQTALDLSAGSQVTWCGWTSTD</sequence>